<dbReference type="AlphaFoldDB" id="A0AAX3F0C6"/>
<organism evidence="9 10">
    <name type="scientific">Mycoplasmopsis synoviae</name>
    <name type="common">Mycoplasma synoviae</name>
    <dbReference type="NCBI Taxonomy" id="2109"/>
    <lineage>
        <taxon>Bacteria</taxon>
        <taxon>Bacillati</taxon>
        <taxon>Mycoplasmatota</taxon>
        <taxon>Mycoplasmoidales</taxon>
        <taxon>Metamycoplasmataceae</taxon>
        <taxon>Mycoplasmopsis</taxon>
    </lineage>
</organism>
<dbReference type="InterPro" id="IPR022412">
    <property type="entry name" value="Quinolinate_PRibosylTrfase_N"/>
</dbReference>
<evidence type="ECO:0000256" key="3">
    <source>
        <dbReference type="ARBA" id="ARBA00022553"/>
    </source>
</evidence>
<evidence type="ECO:0000256" key="1">
    <source>
        <dbReference type="ARBA" id="ARBA00004952"/>
    </source>
</evidence>
<dbReference type="GO" id="GO:0004516">
    <property type="term" value="F:nicotinate phosphoribosyltransferase activity"/>
    <property type="evidence" value="ECO:0007669"/>
    <property type="project" value="UniProtKB-EC"/>
</dbReference>
<dbReference type="PIRSF" id="PIRSF000484">
    <property type="entry name" value="NAPRT"/>
    <property type="match status" value="1"/>
</dbReference>
<comment type="catalytic activity">
    <reaction evidence="6">
        <text>nicotinate beta-D-ribonucleotide + CO2 + diphosphate = quinolinate + 5-phospho-alpha-D-ribose 1-diphosphate + 2 H(+)</text>
        <dbReference type="Rhea" id="RHEA:12733"/>
        <dbReference type="ChEBI" id="CHEBI:15378"/>
        <dbReference type="ChEBI" id="CHEBI:16526"/>
        <dbReference type="ChEBI" id="CHEBI:29959"/>
        <dbReference type="ChEBI" id="CHEBI:33019"/>
        <dbReference type="ChEBI" id="CHEBI:57502"/>
        <dbReference type="ChEBI" id="CHEBI:58017"/>
        <dbReference type="EC" id="2.4.2.19"/>
    </reaction>
</comment>
<dbReference type="GO" id="GO:0009435">
    <property type="term" value="P:NAD+ biosynthetic process"/>
    <property type="evidence" value="ECO:0007669"/>
    <property type="project" value="InterPro"/>
</dbReference>
<dbReference type="Proteomes" id="UP001164481">
    <property type="component" value="Chromosome"/>
</dbReference>
<dbReference type="Pfam" id="PF02749">
    <property type="entry name" value="QRPTase_N"/>
    <property type="match status" value="1"/>
</dbReference>
<evidence type="ECO:0000259" key="8">
    <source>
        <dbReference type="Pfam" id="PF02749"/>
    </source>
</evidence>
<dbReference type="PANTHER" id="PTHR43202:SF1">
    <property type="entry name" value="NICOTINATE PHOSPHORIBOSYLTRANSFERASE"/>
    <property type="match status" value="1"/>
</dbReference>
<evidence type="ECO:0000313" key="9">
    <source>
        <dbReference type="EMBL" id="UZW64777.1"/>
    </source>
</evidence>
<dbReference type="InterPro" id="IPR007229">
    <property type="entry name" value="Nic_PRibTrfase-Fam"/>
</dbReference>
<sequence length="336" mass="38462">MKSIEKYIATYFLKTKSILEKYNTNNIIKLQFFQRHNQALLGGMNEVLELLEKYTDISKYQIKYLPEGTIINAKEIVLELEGKYQYFGIMEGLIDGILSRSTTIATNAYECVQAAKGKPIIFMGDRMDHFLMQERDGDAIRLAGVNIMSTDAQNLPNSQLEPFGSYPHALIQNFNGDIKAVTKAYYEMFPQENVISLIDYHNDVIRDARLSYEAIGDKLWGVRVDTSASMKDHMFDNEEDNPKFYGVNVEQIKRLRKALDQMGANNVKITVSSGFTPAKIKEFEDNDTPVDFYGVGQFIFQPRCYFSADATVLNDQNQAKEGRQYQNNSRLIIYSK</sequence>
<dbReference type="EMBL" id="CP107525">
    <property type="protein sequence ID" value="UZW64777.1"/>
    <property type="molecule type" value="Genomic_DNA"/>
</dbReference>
<keyword evidence="4 9" id="KW-0436">Ligase</keyword>
<keyword evidence="3" id="KW-0597">Phosphoprotein</keyword>
<dbReference type="EC" id="6.3.4.21" evidence="2"/>
<comment type="pathway">
    <text evidence="1">Cofactor biosynthesis; NAD(+) biosynthesis; nicotinate D-ribonucleotide from nicotinate: step 1/1.</text>
</comment>
<dbReference type="SUPFAM" id="SSF51690">
    <property type="entry name" value="Nicotinate/Quinolinate PRTase C-terminal domain-like"/>
    <property type="match status" value="1"/>
</dbReference>
<gene>
    <name evidence="9" type="ORF">OIE46_01775</name>
</gene>
<dbReference type="SUPFAM" id="SSF54675">
    <property type="entry name" value="Nicotinate/Quinolinate PRTase N-terminal domain-like"/>
    <property type="match status" value="1"/>
</dbReference>
<evidence type="ECO:0000256" key="2">
    <source>
        <dbReference type="ARBA" id="ARBA00013236"/>
    </source>
</evidence>
<dbReference type="PANTHER" id="PTHR43202">
    <property type="entry name" value="NICOTINATE-NUCLEOTIDE PYROPHOSPHORYLASE"/>
    <property type="match status" value="1"/>
</dbReference>
<reference evidence="9" key="2">
    <citation type="submission" date="2022-11" db="EMBL/GenBank/DDBJ databases">
        <title>complete genomes of mycoplasma synoviae ZX313 strain and SD2 strain.</title>
        <authorList>
            <person name="Zhong Q."/>
        </authorList>
    </citation>
    <scope>NUCLEOTIDE SEQUENCE</scope>
    <source>
        <strain evidence="9">SD2</strain>
    </source>
</reference>
<dbReference type="InterPro" id="IPR037128">
    <property type="entry name" value="Quinolinate_PRibosylTase_N_sf"/>
</dbReference>
<protein>
    <recommendedName>
        <fullName evidence="2">nicotinate phosphoribosyltransferase</fullName>
        <ecNumber evidence="2">6.3.4.21</ecNumber>
    </recommendedName>
</protein>
<dbReference type="RefSeq" id="WP_154221415.1">
    <property type="nucleotide sequence ID" value="NZ_CP034544.1"/>
</dbReference>
<evidence type="ECO:0000256" key="4">
    <source>
        <dbReference type="ARBA" id="ARBA00022598"/>
    </source>
</evidence>
<comment type="catalytic activity">
    <reaction evidence="7">
        <text>5-phospho-alpha-D-ribose 1-diphosphate + nicotinate + ATP + H2O = nicotinate beta-D-ribonucleotide + ADP + phosphate + diphosphate</text>
        <dbReference type="Rhea" id="RHEA:36163"/>
        <dbReference type="ChEBI" id="CHEBI:15377"/>
        <dbReference type="ChEBI" id="CHEBI:30616"/>
        <dbReference type="ChEBI" id="CHEBI:32544"/>
        <dbReference type="ChEBI" id="CHEBI:33019"/>
        <dbReference type="ChEBI" id="CHEBI:43474"/>
        <dbReference type="ChEBI" id="CHEBI:57502"/>
        <dbReference type="ChEBI" id="CHEBI:58017"/>
        <dbReference type="ChEBI" id="CHEBI:456216"/>
        <dbReference type="EC" id="6.3.4.21"/>
    </reaction>
</comment>
<keyword evidence="5" id="KW-0662">Pyridine nucleotide biosynthesis</keyword>
<dbReference type="NCBIfam" id="NF005529">
    <property type="entry name" value="PRK07188.1"/>
    <property type="match status" value="1"/>
</dbReference>
<feature type="domain" description="Quinolinate phosphoribosyl transferase N-terminal" evidence="8">
    <location>
        <begin position="24"/>
        <end position="101"/>
    </location>
</feature>
<proteinExistence type="predicted"/>
<evidence type="ECO:0000256" key="6">
    <source>
        <dbReference type="ARBA" id="ARBA00047445"/>
    </source>
</evidence>
<dbReference type="InterPro" id="IPR013785">
    <property type="entry name" value="Aldolase_TIM"/>
</dbReference>
<dbReference type="Gene3D" id="3.20.20.70">
    <property type="entry name" value="Aldolase class I"/>
    <property type="match status" value="1"/>
</dbReference>
<reference evidence="9" key="1">
    <citation type="submission" date="2022-10" db="EMBL/GenBank/DDBJ databases">
        <authorList>
            <person name="Wei X."/>
        </authorList>
    </citation>
    <scope>NUCLEOTIDE SEQUENCE</scope>
    <source>
        <strain evidence="9">SD2</strain>
    </source>
</reference>
<dbReference type="GO" id="GO:0004514">
    <property type="term" value="F:nicotinate-nucleotide diphosphorylase (carboxylating) activity"/>
    <property type="evidence" value="ECO:0007669"/>
    <property type="project" value="UniProtKB-EC"/>
</dbReference>
<evidence type="ECO:0000313" key="10">
    <source>
        <dbReference type="Proteomes" id="UP001164481"/>
    </source>
</evidence>
<evidence type="ECO:0000256" key="5">
    <source>
        <dbReference type="ARBA" id="ARBA00022642"/>
    </source>
</evidence>
<keyword evidence="9" id="KW-0808">Transferase</keyword>
<dbReference type="InterPro" id="IPR036068">
    <property type="entry name" value="Nicotinate_pribotase-like_C"/>
</dbReference>
<evidence type="ECO:0000256" key="7">
    <source>
        <dbReference type="ARBA" id="ARBA00048668"/>
    </source>
</evidence>
<accession>A0AAX3F0C6</accession>
<dbReference type="InterPro" id="IPR053190">
    <property type="entry name" value="NAPRTase-like"/>
</dbReference>
<name>A0AAX3F0C6_MYCSY</name>
<keyword evidence="9" id="KW-0328">Glycosyltransferase</keyword>
<dbReference type="Gene3D" id="3.90.1170.20">
    <property type="entry name" value="Quinolinate phosphoribosyl transferase, N-terminal domain"/>
    <property type="match status" value="1"/>
</dbReference>